<dbReference type="Pfam" id="PF00766">
    <property type="entry name" value="ETF_alpha"/>
    <property type="match status" value="1"/>
</dbReference>
<dbReference type="FunFam" id="3.40.50.1220:FF:000004">
    <property type="entry name" value="Electron transfer flavoprotein"/>
    <property type="match status" value="1"/>
</dbReference>
<dbReference type="Proteomes" id="UP000293036">
    <property type="component" value="Unassembled WGS sequence"/>
</dbReference>
<dbReference type="PANTHER" id="PTHR43153">
    <property type="entry name" value="ELECTRON TRANSFER FLAVOPROTEIN ALPHA"/>
    <property type="match status" value="1"/>
</dbReference>
<evidence type="ECO:0000256" key="3">
    <source>
        <dbReference type="ARBA" id="ARBA00022630"/>
    </source>
</evidence>
<evidence type="ECO:0000256" key="4">
    <source>
        <dbReference type="SAM" id="SignalP"/>
    </source>
</evidence>
<evidence type="ECO:0000313" key="7">
    <source>
        <dbReference type="Proteomes" id="UP000293036"/>
    </source>
</evidence>
<dbReference type="InterPro" id="IPR029035">
    <property type="entry name" value="DHS-like_NAD/FAD-binding_dom"/>
</dbReference>
<dbReference type="GO" id="GO:0009055">
    <property type="term" value="F:electron transfer activity"/>
    <property type="evidence" value="ECO:0007669"/>
    <property type="project" value="InterPro"/>
</dbReference>
<dbReference type="AlphaFoldDB" id="A0A4V2KRD4"/>
<accession>A0A4V2KRD4</accession>
<reference evidence="6 7" key="1">
    <citation type="submission" date="2019-02" db="EMBL/GenBank/DDBJ databases">
        <title>Arcanobacterium bovis sp. nov., isolated from the milk of a cow with mastitis.</title>
        <authorList>
            <person name="Sammra O."/>
            <person name="Foster G."/>
            <person name="Hassan A."/>
            <person name="Alssahen M."/>
            <person name="Laemmler C."/>
            <person name="Borowiak M."/>
            <person name="Malorny B."/>
            <person name="Abdulmawjood A."/>
        </authorList>
    </citation>
    <scope>NUCLEOTIDE SEQUENCE [LARGE SCALE GENOMIC DNA]</scope>
    <source>
        <strain evidence="6 7">C605018/01/1</strain>
    </source>
</reference>
<comment type="similarity">
    <text evidence="1">Belongs to the ETF alpha-subunit/FixB family.</text>
</comment>
<evidence type="ECO:0000256" key="1">
    <source>
        <dbReference type="ARBA" id="ARBA00005817"/>
    </source>
</evidence>
<gene>
    <name evidence="6" type="ORF">EZJ44_01805</name>
</gene>
<evidence type="ECO:0000256" key="2">
    <source>
        <dbReference type="ARBA" id="ARBA00022448"/>
    </source>
</evidence>
<name>A0A4V2KRD4_9ACTO</name>
<dbReference type="PANTHER" id="PTHR43153:SF1">
    <property type="entry name" value="ELECTRON TRANSFER FLAVOPROTEIN SUBUNIT ALPHA, MITOCHONDRIAL"/>
    <property type="match status" value="1"/>
</dbReference>
<dbReference type="InterPro" id="IPR001308">
    <property type="entry name" value="ETF_a/FixB"/>
</dbReference>
<evidence type="ECO:0000313" key="6">
    <source>
        <dbReference type="EMBL" id="TBW23884.1"/>
    </source>
</evidence>
<keyword evidence="4" id="KW-0732">Signal</keyword>
<dbReference type="Gene3D" id="3.40.50.1220">
    <property type="entry name" value="TPP-binding domain"/>
    <property type="match status" value="1"/>
</dbReference>
<dbReference type="GO" id="GO:0033539">
    <property type="term" value="P:fatty acid beta-oxidation using acyl-CoA dehydrogenase"/>
    <property type="evidence" value="ECO:0007669"/>
    <property type="project" value="TreeGrafter"/>
</dbReference>
<feature type="domain" description="Electron transfer flavoprotein alpha subunit C-terminal" evidence="5">
    <location>
        <begin position="171"/>
        <end position="250"/>
    </location>
</feature>
<dbReference type="SUPFAM" id="SSF52467">
    <property type="entry name" value="DHS-like NAD/FAD-binding domain"/>
    <property type="match status" value="1"/>
</dbReference>
<protein>
    <submittedName>
        <fullName evidence="6">Electron transfer flavoprotein subunit alpha/FixB family protein</fullName>
    </submittedName>
</protein>
<feature type="chain" id="PRO_5039407942" evidence="4">
    <location>
        <begin position="19"/>
        <end position="289"/>
    </location>
</feature>
<evidence type="ECO:0000259" key="5">
    <source>
        <dbReference type="Pfam" id="PF00766"/>
    </source>
</evidence>
<keyword evidence="7" id="KW-1185">Reference proteome</keyword>
<keyword evidence="2" id="KW-0813">Transport</keyword>
<dbReference type="InterPro" id="IPR014731">
    <property type="entry name" value="ETF_asu_C"/>
</dbReference>
<organism evidence="6 7">
    <name type="scientific">Arcanobacterium bovis</name>
    <dbReference type="NCBI Taxonomy" id="2529275"/>
    <lineage>
        <taxon>Bacteria</taxon>
        <taxon>Bacillati</taxon>
        <taxon>Actinomycetota</taxon>
        <taxon>Actinomycetes</taxon>
        <taxon>Actinomycetales</taxon>
        <taxon>Actinomycetaceae</taxon>
        <taxon>Arcanobacterium</taxon>
    </lineage>
</organism>
<dbReference type="GO" id="GO:0050660">
    <property type="term" value="F:flavin adenine dinucleotide binding"/>
    <property type="evidence" value="ECO:0007669"/>
    <property type="project" value="InterPro"/>
</dbReference>
<proteinExistence type="inferred from homology"/>
<feature type="signal peptide" evidence="4">
    <location>
        <begin position="1"/>
        <end position="18"/>
    </location>
</feature>
<comment type="caution">
    <text evidence="6">The sequence shown here is derived from an EMBL/GenBank/DDBJ whole genome shotgun (WGS) entry which is preliminary data.</text>
</comment>
<sequence>MSVWVIASSSASISSVLAAAGQDANLLIVGDDALAAALAQAPVVKIVHVRTNTVAEMYAQAVGAWLAEQGAQTVLAADFAPERSLAAAATAAMNGTWISSAIAWDNSSRSATVLVAGLAHETVSVQGPVALTLPAGEIPDGGNAVVEMLELTPWDGVSVLETQPIVASSADLSRADRVIGVGRGIAEEKDLAMISELAEAIGAQVGATRPLAEGHGWFDSYIGLTGQTIAAELYLAIGVSGQIHHAGGIRDSKIIVAINEDPQAPIFQEADYGIIGDLYEVVPALQASL</sequence>
<dbReference type="OrthoDB" id="9770286at2"/>
<dbReference type="RefSeq" id="WP_131279509.1">
    <property type="nucleotide sequence ID" value="NZ_JBHSLR010000009.1"/>
</dbReference>
<keyword evidence="3" id="KW-0285">Flavoprotein</keyword>
<dbReference type="EMBL" id="SJDT01000001">
    <property type="protein sequence ID" value="TBW23884.1"/>
    <property type="molecule type" value="Genomic_DNA"/>
</dbReference>